<feature type="region of interest" description="Disordered" evidence="13">
    <location>
        <begin position="1"/>
        <end position="72"/>
    </location>
</feature>
<keyword evidence="4" id="KW-0633">Potassium transport</keyword>
<keyword evidence="3" id="KW-1003">Cell membrane</keyword>
<dbReference type="InterPro" id="IPR028325">
    <property type="entry name" value="VG_K_chnl"/>
</dbReference>
<evidence type="ECO:0000256" key="14">
    <source>
        <dbReference type="SAM" id="Phobius"/>
    </source>
</evidence>
<protein>
    <recommendedName>
        <fullName evidence="15">BTB domain-containing protein</fullName>
    </recommendedName>
</protein>
<dbReference type="SUPFAM" id="SSF81324">
    <property type="entry name" value="Voltage-gated potassium channels"/>
    <property type="match status" value="1"/>
</dbReference>
<sequence length="585" mass="65423">MYDTESMKEGTSTIKSRLCSRNYTPSSSLPHLLMSSPPSPTSRMSSEDEEKWAESNRHSSQPDFRTHKLPSGLLETTDDDMLTQAPRIDHSADFKARNLKRNGSAVSWQPSSITSEELRLINSPPTLTPGSMADPNELICLNVGGQSFRCRVATLRAKCPDAKLGLFVGQSHENRLRLCDGYFTATNEYFFERPGKLFESIYTYYVTSELHRPSDICESEFLAELHFWRVSESKVAPCCWPKYDPIDESVDDLLARKRSPDESIRQRLHRFCEGDGTMVSTLFTFASICFVLVSVLGLVLGSIEDFQHPYEKVGNKSVLYTGTVSKATSPPSITWEPHPIFTAVETTCIIWFTIEYFLRLIVAPNRLVFTTGLLNVVDLIAILPFYMELFLKMCGFDVDSLSDIKGAFLVVRIMRVLRVVRILKLSRYSTGMKTFALTLRSSARQLGMMGMVLFTGVIFFSTLLYFVEKDEPGSPFTSIPSAFWWAIVTMSTVGYGDQIPKTILGKTIASGAILSGVLVLALPITIIVDNFMKVSGSMQNRPQVQRPYVDADTTSRTNSPSNGKLQKDNDSLARLTPANDCNNIS</sequence>
<gene>
    <name evidence="16" type="ORF">BOKJ2_LOCUS4269</name>
</gene>
<keyword evidence="12" id="KW-0407">Ion channel</keyword>
<dbReference type="GO" id="GO:0051260">
    <property type="term" value="P:protein homooligomerization"/>
    <property type="evidence" value="ECO:0007669"/>
    <property type="project" value="InterPro"/>
</dbReference>
<evidence type="ECO:0000259" key="15">
    <source>
        <dbReference type="SMART" id="SM00225"/>
    </source>
</evidence>
<feature type="compositionally biased region" description="Low complexity" evidence="13">
    <location>
        <begin position="24"/>
        <end position="44"/>
    </location>
</feature>
<dbReference type="Gene3D" id="1.20.120.350">
    <property type="entry name" value="Voltage-gated potassium channels. Chain C"/>
    <property type="match status" value="1"/>
</dbReference>
<dbReference type="InterPro" id="IPR005821">
    <property type="entry name" value="Ion_trans_dom"/>
</dbReference>
<dbReference type="Pfam" id="PF00520">
    <property type="entry name" value="Ion_trans"/>
    <property type="match status" value="1"/>
</dbReference>
<dbReference type="FunFam" id="1.10.287.70:FF:000005">
    <property type="entry name" value="potassium voltage-gated channel subfamily G member 1"/>
    <property type="match status" value="1"/>
</dbReference>
<dbReference type="EMBL" id="CAJFCW020000002">
    <property type="protein sequence ID" value="CAG9096183.1"/>
    <property type="molecule type" value="Genomic_DNA"/>
</dbReference>
<dbReference type="InterPro" id="IPR000210">
    <property type="entry name" value="BTB/POZ_dom"/>
</dbReference>
<dbReference type="Proteomes" id="UP000614601">
    <property type="component" value="Unassembled WGS sequence"/>
</dbReference>
<dbReference type="CDD" id="cd18317">
    <property type="entry name" value="BTB_POZ_Kv"/>
    <property type="match status" value="1"/>
</dbReference>
<keyword evidence="2" id="KW-0813">Transport</keyword>
<evidence type="ECO:0000256" key="9">
    <source>
        <dbReference type="ARBA" id="ARBA00022989"/>
    </source>
</evidence>
<evidence type="ECO:0000256" key="7">
    <source>
        <dbReference type="ARBA" id="ARBA00022882"/>
    </source>
</evidence>
<evidence type="ECO:0000313" key="17">
    <source>
        <dbReference type="Proteomes" id="UP000614601"/>
    </source>
</evidence>
<keyword evidence="11 14" id="KW-0472">Membrane</keyword>
<dbReference type="InterPro" id="IPR003968">
    <property type="entry name" value="K_chnl_volt-dep_Kv"/>
</dbReference>
<evidence type="ECO:0000256" key="4">
    <source>
        <dbReference type="ARBA" id="ARBA00022538"/>
    </source>
</evidence>
<dbReference type="PANTHER" id="PTHR11537">
    <property type="entry name" value="VOLTAGE-GATED POTASSIUM CHANNEL"/>
    <property type="match status" value="1"/>
</dbReference>
<feature type="transmembrane region" description="Helical" evidence="14">
    <location>
        <begin position="508"/>
        <end position="528"/>
    </location>
</feature>
<keyword evidence="10" id="KW-0406">Ion transport</keyword>
<dbReference type="GO" id="GO:0008076">
    <property type="term" value="C:voltage-gated potassium channel complex"/>
    <property type="evidence" value="ECO:0007669"/>
    <property type="project" value="InterPro"/>
</dbReference>
<dbReference type="EMBL" id="CAJFDH010000002">
    <property type="protein sequence ID" value="CAD5212468.1"/>
    <property type="molecule type" value="Genomic_DNA"/>
</dbReference>
<evidence type="ECO:0000256" key="3">
    <source>
        <dbReference type="ARBA" id="ARBA00022475"/>
    </source>
</evidence>
<dbReference type="PRINTS" id="PR00169">
    <property type="entry name" value="KCHANNEL"/>
</dbReference>
<feature type="transmembrane region" description="Helical" evidence="14">
    <location>
        <begin position="446"/>
        <end position="467"/>
    </location>
</feature>
<dbReference type="Pfam" id="PF02214">
    <property type="entry name" value="BTB_2"/>
    <property type="match status" value="1"/>
</dbReference>
<keyword evidence="5 14" id="KW-0812">Transmembrane</keyword>
<evidence type="ECO:0000256" key="1">
    <source>
        <dbReference type="ARBA" id="ARBA00004651"/>
    </source>
</evidence>
<keyword evidence="9 14" id="KW-1133">Transmembrane helix</keyword>
<keyword evidence="7" id="KW-0851">Voltage-gated channel</keyword>
<feature type="region of interest" description="Disordered" evidence="13">
    <location>
        <begin position="542"/>
        <end position="571"/>
    </location>
</feature>
<dbReference type="AlphaFoldDB" id="A0A811KAV7"/>
<evidence type="ECO:0000313" key="16">
    <source>
        <dbReference type="EMBL" id="CAD5212468.1"/>
    </source>
</evidence>
<dbReference type="PRINTS" id="PR01491">
    <property type="entry name" value="KVCHANNEL"/>
</dbReference>
<dbReference type="InterPro" id="IPR011333">
    <property type="entry name" value="SKP1/BTB/POZ_sf"/>
</dbReference>
<dbReference type="Gene3D" id="3.30.710.10">
    <property type="entry name" value="Potassium Channel Kv1.1, Chain A"/>
    <property type="match status" value="1"/>
</dbReference>
<feature type="transmembrane region" description="Helical" evidence="14">
    <location>
        <begin position="479"/>
        <end position="496"/>
    </location>
</feature>
<dbReference type="GO" id="GO:0005251">
    <property type="term" value="F:delayed rectifier potassium channel activity"/>
    <property type="evidence" value="ECO:0007669"/>
    <property type="project" value="TreeGrafter"/>
</dbReference>
<dbReference type="Proteomes" id="UP000783686">
    <property type="component" value="Unassembled WGS sequence"/>
</dbReference>
<dbReference type="PRINTS" id="PR01494">
    <property type="entry name" value="KV9CHANNEL"/>
</dbReference>
<evidence type="ECO:0000256" key="5">
    <source>
        <dbReference type="ARBA" id="ARBA00022692"/>
    </source>
</evidence>
<proteinExistence type="predicted"/>
<accession>A0A811KAV7</accession>
<reference evidence="16" key="1">
    <citation type="submission" date="2020-09" db="EMBL/GenBank/DDBJ databases">
        <authorList>
            <person name="Kikuchi T."/>
        </authorList>
    </citation>
    <scope>NUCLEOTIDE SEQUENCE</scope>
    <source>
        <strain evidence="16">SH1</strain>
    </source>
</reference>
<evidence type="ECO:0000256" key="13">
    <source>
        <dbReference type="SAM" id="MobiDB-lite"/>
    </source>
</evidence>
<dbReference type="SMART" id="SM00225">
    <property type="entry name" value="BTB"/>
    <property type="match status" value="1"/>
</dbReference>
<feature type="transmembrane region" description="Helical" evidence="14">
    <location>
        <begin position="340"/>
        <end position="358"/>
    </location>
</feature>
<organism evidence="16 17">
    <name type="scientific">Bursaphelenchus okinawaensis</name>
    <dbReference type="NCBI Taxonomy" id="465554"/>
    <lineage>
        <taxon>Eukaryota</taxon>
        <taxon>Metazoa</taxon>
        <taxon>Ecdysozoa</taxon>
        <taxon>Nematoda</taxon>
        <taxon>Chromadorea</taxon>
        <taxon>Rhabditida</taxon>
        <taxon>Tylenchina</taxon>
        <taxon>Tylenchomorpha</taxon>
        <taxon>Aphelenchoidea</taxon>
        <taxon>Aphelenchoididae</taxon>
        <taxon>Bursaphelenchus</taxon>
    </lineage>
</organism>
<comment type="caution">
    <text evidence="16">The sequence shown here is derived from an EMBL/GenBank/DDBJ whole genome shotgun (WGS) entry which is preliminary data.</text>
</comment>
<evidence type="ECO:0000256" key="8">
    <source>
        <dbReference type="ARBA" id="ARBA00022958"/>
    </source>
</evidence>
<name>A0A811KAV7_9BILA</name>
<evidence type="ECO:0000256" key="12">
    <source>
        <dbReference type="ARBA" id="ARBA00023303"/>
    </source>
</evidence>
<evidence type="ECO:0000256" key="10">
    <source>
        <dbReference type="ARBA" id="ARBA00023065"/>
    </source>
</evidence>
<dbReference type="PANTHER" id="PTHR11537:SF262">
    <property type="entry name" value="BTB DOMAIN-CONTAINING PROTEIN"/>
    <property type="match status" value="1"/>
</dbReference>
<dbReference type="InterPro" id="IPR027359">
    <property type="entry name" value="Volt_channel_dom_sf"/>
</dbReference>
<comment type="subcellular location">
    <subcellularLocation>
        <location evidence="1">Cell membrane</location>
        <topology evidence="1">Multi-pass membrane protein</topology>
    </subcellularLocation>
</comment>
<evidence type="ECO:0000256" key="6">
    <source>
        <dbReference type="ARBA" id="ARBA00022826"/>
    </source>
</evidence>
<feature type="domain" description="BTB" evidence="15">
    <location>
        <begin position="137"/>
        <end position="245"/>
    </location>
</feature>
<feature type="transmembrane region" description="Helical" evidence="14">
    <location>
        <begin position="367"/>
        <end position="387"/>
    </location>
</feature>
<evidence type="ECO:0000256" key="11">
    <source>
        <dbReference type="ARBA" id="ARBA00023136"/>
    </source>
</evidence>
<feature type="transmembrane region" description="Helical" evidence="14">
    <location>
        <begin position="277"/>
        <end position="300"/>
    </location>
</feature>
<keyword evidence="6" id="KW-0631">Potassium channel</keyword>
<feature type="compositionally biased region" description="Polar residues" evidence="13">
    <location>
        <begin position="9"/>
        <end position="23"/>
    </location>
</feature>
<dbReference type="SUPFAM" id="SSF54695">
    <property type="entry name" value="POZ domain"/>
    <property type="match status" value="1"/>
</dbReference>
<evidence type="ECO:0000256" key="2">
    <source>
        <dbReference type="ARBA" id="ARBA00022448"/>
    </source>
</evidence>
<keyword evidence="8" id="KW-0630">Potassium</keyword>
<dbReference type="InterPro" id="IPR003971">
    <property type="entry name" value="K_chnl_volt-dep_Kv5/Kv9"/>
</dbReference>
<dbReference type="GO" id="GO:0001508">
    <property type="term" value="P:action potential"/>
    <property type="evidence" value="ECO:0007669"/>
    <property type="project" value="TreeGrafter"/>
</dbReference>
<feature type="compositionally biased region" description="Polar residues" evidence="13">
    <location>
        <begin position="552"/>
        <end position="564"/>
    </location>
</feature>
<dbReference type="Gene3D" id="1.10.287.70">
    <property type="match status" value="1"/>
</dbReference>
<keyword evidence="17" id="KW-1185">Reference proteome</keyword>
<dbReference type="OrthoDB" id="415460at2759"/>
<dbReference type="InterPro" id="IPR003131">
    <property type="entry name" value="T1-type_BTB"/>
</dbReference>